<evidence type="ECO:0000313" key="3">
    <source>
        <dbReference type="Proteomes" id="UP001215712"/>
    </source>
</evidence>
<reference evidence="2" key="1">
    <citation type="journal article" date="2023" name="IMA Fungus">
        <title>Comparative genomic study of the Penicillium genus elucidates a diverse pangenome and 15 lateral gene transfer events.</title>
        <authorList>
            <person name="Petersen C."/>
            <person name="Sorensen T."/>
            <person name="Nielsen M.R."/>
            <person name="Sondergaard T.E."/>
            <person name="Sorensen J.L."/>
            <person name="Fitzpatrick D.A."/>
            <person name="Frisvad J.C."/>
            <person name="Nielsen K.L."/>
        </authorList>
    </citation>
    <scope>NUCLEOTIDE SEQUENCE</scope>
    <source>
        <strain evidence="2">IBT 17514</strain>
    </source>
</reference>
<evidence type="ECO:0000313" key="2">
    <source>
        <dbReference type="EMBL" id="KAJ5719995.1"/>
    </source>
</evidence>
<dbReference type="Proteomes" id="UP001215712">
    <property type="component" value="Unassembled WGS sequence"/>
</dbReference>
<dbReference type="AlphaFoldDB" id="A0AAD6MUZ3"/>
<sequence length="172" mass="19380">MKWLASSTFSSSLLLRYCPQNVIPPVAQRYLGSPFHPIRPKIAHMHATRDPNTLWWRASVAPIGDLKRVVRSWCARKARLALQQALRNHGFDDLGRPLSDFPVPQKYNLTGSLEVIVRPNGVGQSFETFRDDADHLLGHILRLRSAHLERASKNPAKNLKSGKPSKKSKSKS</sequence>
<name>A0AAD6MUZ3_9EURO</name>
<accession>A0AAD6MUZ3</accession>
<organism evidence="2 3">
    <name type="scientific">Penicillium malachiteum</name>
    <dbReference type="NCBI Taxonomy" id="1324776"/>
    <lineage>
        <taxon>Eukaryota</taxon>
        <taxon>Fungi</taxon>
        <taxon>Dikarya</taxon>
        <taxon>Ascomycota</taxon>
        <taxon>Pezizomycotina</taxon>
        <taxon>Eurotiomycetes</taxon>
        <taxon>Eurotiomycetidae</taxon>
        <taxon>Eurotiales</taxon>
        <taxon>Aspergillaceae</taxon>
        <taxon>Penicillium</taxon>
    </lineage>
</organism>
<evidence type="ECO:0000256" key="1">
    <source>
        <dbReference type="SAM" id="MobiDB-lite"/>
    </source>
</evidence>
<feature type="compositionally biased region" description="Basic residues" evidence="1">
    <location>
        <begin position="163"/>
        <end position="172"/>
    </location>
</feature>
<gene>
    <name evidence="2" type="ORF">N7493_006873</name>
</gene>
<protein>
    <submittedName>
        <fullName evidence="2">Uncharacterized protein</fullName>
    </submittedName>
</protein>
<feature type="region of interest" description="Disordered" evidence="1">
    <location>
        <begin position="151"/>
        <end position="172"/>
    </location>
</feature>
<keyword evidence="3" id="KW-1185">Reference proteome</keyword>
<reference evidence="2" key="2">
    <citation type="submission" date="2023-01" db="EMBL/GenBank/DDBJ databases">
        <authorList>
            <person name="Petersen C."/>
        </authorList>
    </citation>
    <scope>NUCLEOTIDE SEQUENCE</scope>
    <source>
        <strain evidence="2">IBT 17514</strain>
    </source>
</reference>
<dbReference type="EMBL" id="JAQJAN010000009">
    <property type="protein sequence ID" value="KAJ5719995.1"/>
    <property type="molecule type" value="Genomic_DNA"/>
</dbReference>
<comment type="caution">
    <text evidence="2">The sequence shown here is derived from an EMBL/GenBank/DDBJ whole genome shotgun (WGS) entry which is preliminary data.</text>
</comment>
<proteinExistence type="predicted"/>